<feature type="compositionally biased region" description="Basic and acidic residues" evidence="9">
    <location>
        <begin position="456"/>
        <end position="472"/>
    </location>
</feature>
<dbReference type="CTD" id="22999"/>
<dbReference type="GO" id="GO:0042391">
    <property type="term" value="P:regulation of membrane potential"/>
    <property type="evidence" value="ECO:0007669"/>
    <property type="project" value="TreeGrafter"/>
</dbReference>
<dbReference type="SMART" id="SM00239">
    <property type="entry name" value="C2"/>
    <property type="match status" value="2"/>
</dbReference>
<dbReference type="GO" id="GO:0031267">
    <property type="term" value="F:small GTPase binding"/>
    <property type="evidence" value="ECO:0007669"/>
    <property type="project" value="InterPro"/>
</dbReference>
<dbReference type="PROSITE" id="PS50004">
    <property type="entry name" value="C2"/>
    <property type="match status" value="2"/>
</dbReference>
<dbReference type="GO" id="GO:0050806">
    <property type="term" value="P:positive regulation of synaptic transmission"/>
    <property type="evidence" value="ECO:0007669"/>
    <property type="project" value="TreeGrafter"/>
</dbReference>
<dbReference type="Gene3D" id="2.30.42.10">
    <property type="match status" value="1"/>
</dbReference>
<dbReference type="CDD" id="cd06714">
    <property type="entry name" value="PDZ_RIM-like"/>
    <property type="match status" value="1"/>
</dbReference>
<feature type="compositionally biased region" description="Basic and acidic residues" evidence="9">
    <location>
        <begin position="485"/>
        <end position="498"/>
    </location>
</feature>
<dbReference type="Pfam" id="PF00168">
    <property type="entry name" value="C2"/>
    <property type="match status" value="2"/>
</dbReference>
<keyword evidence="6" id="KW-0862">Zinc</keyword>
<keyword evidence="5" id="KW-0221">Differentiation</keyword>
<dbReference type="GO" id="GO:0042734">
    <property type="term" value="C:presynaptic membrane"/>
    <property type="evidence" value="ECO:0007669"/>
    <property type="project" value="TreeGrafter"/>
</dbReference>
<dbReference type="SUPFAM" id="SSF49562">
    <property type="entry name" value="C2 domain (Calcium/lipid-binding domain, CaLB)"/>
    <property type="match status" value="2"/>
</dbReference>
<dbReference type="FunFam" id="2.60.40.150:FF:000003">
    <property type="entry name" value="Regulating synaptic membrane exocytosis protein 2"/>
    <property type="match status" value="1"/>
</dbReference>
<dbReference type="GO" id="GO:2000300">
    <property type="term" value="P:regulation of synaptic vesicle exocytosis"/>
    <property type="evidence" value="ECO:0007669"/>
    <property type="project" value="TreeGrafter"/>
</dbReference>
<sequence>MPKESGALLGLKVVGGKMTDLGRLGAFITKVKKGSLADVVGHLRAGDEVLEWNGKPLPGATNEEVYNIILESKSEPQVEIIVSRPIGDIPRIPESSHPPLESSSSSFESQKMERPSISVISPTSPGALKDAPQVLPGQLSVKLWYDKVGHQLIVNVLQATDLPTRVDGRPRNPYVKMYFLPDRSDKSKRRTKTVKKVLEPKWNQTFVYSHVHRRDFRERMLEITVWDQPRVQEEESEFLGEILIELETALLDDEPHWYKLQTHDESSLPLPQPSPFMPRRHIHGESSSKKLQRSQRISDSDISDYEVDDGIGVVPPGYRSSARESKSTTLTVPEQQRTTHHRSRSVSPHRGDDQGRPRSRLPNVPLQRSLDEIHPTRRSRSPTRHHDASRSPVDHRSRDVDSQYLSEQDSELLMLPRAKRGRSAECLHTTSELQPSLDRARSASTNCLRPDTSLHSPERERGRWSPSLDRRRPPSPRIQIQHASPENDRHSRKSERSSIQKQTRKGTASDAERMHRQASPTHPPPADTSFSNRRGRQLPQVPVRSGSIEQESGHKKLKSTIQRSTETGMAAEMRKMVRQPSRESTDGSINSYSSEGNLIFPGVRLGADSQFSDFLDGLGPAQLVGRQTLATPAMGDIQIGMEDKKGQLEVEVIRARSLTQKPGSKSTPAPYVKVYLLENGACIAKKKTRIARKTLDPLYQQSLVFDESPQGKVLQVIVWGDYGRMDHKCFMGVAQILLEELDLSSMVIGWYKLFPPSSLVDPTLTPLTRRASQSSLESSTGPPCIRS</sequence>
<feature type="domain" description="C2" evidence="10">
    <location>
        <begin position="633"/>
        <end position="751"/>
    </location>
</feature>
<dbReference type="PROSITE" id="PS50106">
    <property type="entry name" value="PDZ"/>
    <property type="match status" value="1"/>
</dbReference>
<dbReference type="GO" id="GO:0044325">
    <property type="term" value="F:transmembrane transporter binding"/>
    <property type="evidence" value="ECO:0007669"/>
    <property type="project" value="TreeGrafter"/>
</dbReference>
<dbReference type="PANTHER" id="PTHR12157:SF18">
    <property type="entry name" value="REGULATING SYNAPTIC MEMBRANE EXOCYTOSIS PROTEIN 1"/>
    <property type="match status" value="1"/>
</dbReference>
<evidence type="ECO:0000256" key="8">
    <source>
        <dbReference type="ARBA" id="ARBA00034103"/>
    </source>
</evidence>
<feature type="domain" description="C2" evidence="10">
    <location>
        <begin position="135"/>
        <end position="258"/>
    </location>
</feature>
<evidence type="ECO:0000313" key="12">
    <source>
        <dbReference type="Proteomes" id="UP000245341"/>
    </source>
</evidence>
<dbReference type="FunFam" id="2.60.40.150:FF:000001">
    <property type="entry name" value="Regulating synaptic membrane exocytosis 3, isoform CRA_a"/>
    <property type="match status" value="1"/>
</dbReference>
<keyword evidence="12" id="KW-1185">Reference proteome</keyword>
<reference evidence="13" key="1">
    <citation type="submission" date="2025-08" db="UniProtKB">
        <authorList>
            <consortium name="RefSeq"/>
        </authorList>
    </citation>
    <scope>IDENTIFICATION</scope>
    <source>
        <tissue evidence="13">Liver</tissue>
    </source>
</reference>
<evidence type="ECO:0000256" key="6">
    <source>
        <dbReference type="ARBA" id="ARBA00022833"/>
    </source>
</evidence>
<dbReference type="InterPro" id="IPR001478">
    <property type="entry name" value="PDZ"/>
</dbReference>
<dbReference type="SMART" id="SM00228">
    <property type="entry name" value="PDZ"/>
    <property type="match status" value="1"/>
</dbReference>
<dbReference type="SUPFAM" id="SSF50156">
    <property type="entry name" value="PDZ domain-like"/>
    <property type="match status" value="1"/>
</dbReference>
<feature type="compositionally biased region" description="Basic and acidic residues" evidence="9">
    <location>
        <begin position="384"/>
        <end position="401"/>
    </location>
</feature>
<keyword evidence="3" id="KW-0677">Repeat</keyword>
<name>A0A7F8Q1G9_LEPWE</name>
<feature type="compositionally biased region" description="Low complexity" evidence="9">
    <location>
        <begin position="93"/>
        <end position="109"/>
    </location>
</feature>
<keyword evidence="1" id="KW-0597">Phosphoprotein</keyword>
<dbReference type="CDD" id="cd04028">
    <property type="entry name" value="C2B_RIM1alpha"/>
    <property type="match status" value="1"/>
</dbReference>
<dbReference type="AlphaFoldDB" id="A0A7F8Q1G9"/>
<dbReference type="GO" id="GO:0048167">
    <property type="term" value="P:regulation of synaptic plasticity"/>
    <property type="evidence" value="ECO:0007669"/>
    <property type="project" value="TreeGrafter"/>
</dbReference>
<dbReference type="InterPro" id="IPR036034">
    <property type="entry name" value="PDZ_sf"/>
</dbReference>
<evidence type="ECO:0000256" key="7">
    <source>
        <dbReference type="ARBA" id="ARBA00023018"/>
    </source>
</evidence>
<keyword evidence="7" id="KW-0770">Synapse</keyword>
<organism evidence="12 13">
    <name type="scientific">Leptonychotes weddellii</name>
    <name type="common">Weddell seal</name>
    <name type="synonym">Otaria weddellii</name>
    <dbReference type="NCBI Taxonomy" id="9713"/>
    <lineage>
        <taxon>Eukaryota</taxon>
        <taxon>Metazoa</taxon>
        <taxon>Chordata</taxon>
        <taxon>Craniata</taxon>
        <taxon>Vertebrata</taxon>
        <taxon>Euteleostomi</taxon>
        <taxon>Mammalia</taxon>
        <taxon>Eutheria</taxon>
        <taxon>Laurasiatheria</taxon>
        <taxon>Carnivora</taxon>
        <taxon>Caniformia</taxon>
        <taxon>Pinnipedia</taxon>
        <taxon>Phocidae</taxon>
        <taxon>Monachinae</taxon>
        <taxon>Lobodontini</taxon>
        <taxon>Leptonychotes</taxon>
    </lineage>
</organism>
<dbReference type="GO" id="GO:0008270">
    <property type="term" value="F:zinc ion binding"/>
    <property type="evidence" value="ECO:0007669"/>
    <property type="project" value="UniProtKB-KW"/>
</dbReference>
<evidence type="ECO:0000256" key="5">
    <source>
        <dbReference type="ARBA" id="ARBA00022782"/>
    </source>
</evidence>
<dbReference type="Gene3D" id="2.60.40.150">
    <property type="entry name" value="C2 domain"/>
    <property type="match status" value="2"/>
</dbReference>
<feature type="compositionally biased region" description="Polar residues" evidence="9">
    <location>
        <begin position="327"/>
        <end position="336"/>
    </location>
</feature>
<protein>
    <submittedName>
        <fullName evidence="13">Regulating synaptic membrane exocytosis protein 1 isoform X29</fullName>
    </submittedName>
</protein>
<comment type="subcellular location">
    <subcellularLocation>
        <location evidence="8">Synapse</location>
    </subcellularLocation>
</comment>
<dbReference type="Pfam" id="PF00595">
    <property type="entry name" value="PDZ"/>
    <property type="match status" value="1"/>
</dbReference>
<evidence type="ECO:0000259" key="11">
    <source>
        <dbReference type="PROSITE" id="PS50106"/>
    </source>
</evidence>
<dbReference type="GO" id="GO:0048788">
    <property type="term" value="C:cytoskeleton of presynaptic active zone"/>
    <property type="evidence" value="ECO:0007669"/>
    <property type="project" value="TreeGrafter"/>
</dbReference>
<evidence type="ECO:0000256" key="9">
    <source>
        <dbReference type="SAM" id="MobiDB-lite"/>
    </source>
</evidence>
<feature type="domain" description="PDZ" evidence="11">
    <location>
        <begin position="1"/>
        <end position="84"/>
    </location>
</feature>
<keyword evidence="2" id="KW-0479">Metal-binding</keyword>
<dbReference type="CDD" id="cd04031">
    <property type="entry name" value="C2A_RIM1alpha"/>
    <property type="match status" value="1"/>
</dbReference>
<feature type="region of interest" description="Disordered" evidence="9">
    <location>
        <begin position="90"/>
        <end position="125"/>
    </location>
</feature>
<evidence type="ECO:0000256" key="1">
    <source>
        <dbReference type="ARBA" id="ARBA00022553"/>
    </source>
</evidence>
<dbReference type="Proteomes" id="UP000245341">
    <property type="component" value="Unplaced"/>
</dbReference>
<evidence type="ECO:0000259" key="10">
    <source>
        <dbReference type="PROSITE" id="PS50004"/>
    </source>
</evidence>
<dbReference type="FunFam" id="2.30.42.10:FF:000003">
    <property type="entry name" value="Regulating synaptic membrane exocytosis protein 1, putative"/>
    <property type="match status" value="1"/>
</dbReference>
<keyword evidence="4" id="KW-0863">Zinc-finger</keyword>
<accession>A0A7F8Q1G9</accession>
<feature type="region of interest" description="Disordered" evidence="9">
    <location>
        <begin position="426"/>
        <end position="563"/>
    </location>
</feature>
<evidence type="ECO:0000256" key="2">
    <source>
        <dbReference type="ARBA" id="ARBA00022723"/>
    </source>
</evidence>
<dbReference type="PANTHER" id="PTHR12157">
    <property type="entry name" value="REGULATING SYNAPTIC MEMBRANE EXOCYTOSIS PROTEIN"/>
    <property type="match status" value="1"/>
</dbReference>
<gene>
    <name evidence="13" type="primary">RIMS1</name>
</gene>
<dbReference type="GO" id="GO:0048791">
    <property type="term" value="P:calcium ion-regulated exocytosis of neurotransmitter"/>
    <property type="evidence" value="ECO:0007669"/>
    <property type="project" value="TreeGrafter"/>
</dbReference>
<dbReference type="InterPro" id="IPR000008">
    <property type="entry name" value="C2_dom"/>
</dbReference>
<proteinExistence type="predicted"/>
<dbReference type="GO" id="GO:0030154">
    <property type="term" value="P:cell differentiation"/>
    <property type="evidence" value="ECO:0007669"/>
    <property type="project" value="UniProtKB-KW"/>
</dbReference>
<dbReference type="InterPro" id="IPR039032">
    <property type="entry name" value="Rim-like"/>
</dbReference>
<dbReference type="GeneID" id="102730506"/>
<feature type="region of interest" description="Disordered" evidence="9">
    <location>
        <begin position="263"/>
        <end position="413"/>
    </location>
</feature>
<evidence type="ECO:0000256" key="4">
    <source>
        <dbReference type="ARBA" id="ARBA00022771"/>
    </source>
</evidence>
<evidence type="ECO:0000313" key="13">
    <source>
        <dbReference type="RefSeq" id="XP_030875142.1"/>
    </source>
</evidence>
<dbReference type="InterPro" id="IPR035892">
    <property type="entry name" value="C2_domain_sf"/>
</dbReference>
<dbReference type="RefSeq" id="XP_030875142.1">
    <property type="nucleotide sequence ID" value="XM_031019282.1"/>
</dbReference>
<evidence type="ECO:0000256" key="3">
    <source>
        <dbReference type="ARBA" id="ARBA00022737"/>
    </source>
</evidence>